<proteinExistence type="predicted"/>
<feature type="region of interest" description="Disordered" evidence="1">
    <location>
        <begin position="216"/>
        <end position="248"/>
    </location>
</feature>
<sequence length="326" mass="36483">MSTPLNIPLPTVGLLPILEPQSMATYPRWRETGMKIAEDYGFAGYLHTPLDTTSEEEYLKLPNGLAKALRAKQFFQAYLHKEFETMYIGAYVKLNARQILEKLDNHFYTYGYDELLNAAEEFDALWSSADSLPPTEFARKLINILGLFSYLKAPVDKKFTLALLGHKIGRKNPEWLYQVRNLFYEKQPDEWMTPHELVRHINGNLGKPVRAVEPSTTPGVVPVTVKKDSKKKKKKGAPRQKKAAESTKVVTIGRSARNALFTSTPSSIEEDSVHPGLWLVDSCASFHMTGNRSLLANYKPVDIEGSGGMLYTQGISDLSKGSGTVV</sequence>
<dbReference type="RefSeq" id="XP_070856742.1">
    <property type="nucleotide sequence ID" value="XM_071005092.1"/>
</dbReference>
<protein>
    <submittedName>
        <fullName evidence="2">Uncharacterized protein</fullName>
    </submittedName>
</protein>
<evidence type="ECO:0000256" key="1">
    <source>
        <dbReference type="SAM" id="MobiDB-lite"/>
    </source>
</evidence>
<comment type="caution">
    <text evidence="2">The sequence shown here is derived from an EMBL/GenBank/DDBJ whole genome shotgun (WGS) entry which is preliminary data.</text>
</comment>
<evidence type="ECO:0000313" key="2">
    <source>
        <dbReference type="EMBL" id="KAL2885562.1"/>
    </source>
</evidence>
<reference evidence="2 3" key="1">
    <citation type="submission" date="2020-05" db="EMBL/GenBank/DDBJ databases">
        <title>Ceratocystis lukuohia genome.</title>
        <authorList>
            <person name="Harrington T.C."/>
            <person name="Kim K."/>
            <person name="Mayers C.G."/>
        </authorList>
    </citation>
    <scope>NUCLEOTIDE SEQUENCE [LARGE SCALE GENOMIC DNA]</scope>
    <source>
        <strain evidence="2 3">C4212</strain>
    </source>
</reference>
<feature type="compositionally biased region" description="Basic residues" evidence="1">
    <location>
        <begin position="228"/>
        <end position="241"/>
    </location>
</feature>
<gene>
    <name evidence="2" type="ORF">HOO65_070024</name>
</gene>
<organism evidence="2 3">
    <name type="scientific">Ceratocystis lukuohia</name>
    <dbReference type="NCBI Taxonomy" id="2019550"/>
    <lineage>
        <taxon>Eukaryota</taxon>
        <taxon>Fungi</taxon>
        <taxon>Dikarya</taxon>
        <taxon>Ascomycota</taxon>
        <taxon>Pezizomycotina</taxon>
        <taxon>Sordariomycetes</taxon>
        <taxon>Hypocreomycetidae</taxon>
        <taxon>Microascales</taxon>
        <taxon>Ceratocystidaceae</taxon>
        <taxon>Ceratocystis</taxon>
    </lineage>
</organism>
<accession>A0ABR4MBB9</accession>
<keyword evidence="3" id="KW-1185">Reference proteome</keyword>
<dbReference type="EMBL" id="JABSNW010000007">
    <property type="protein sequence ID" value="KAL2885562.1"/>
    <property type="molecule type" value="Genomic_DNA"/>
</dbReference>
<name>A0ABR4MBB9_9PEZI</name>
<dbReference type="GeneID" id="98120129"/>
<evidence type="ECO:0000313" key="3">
    <source>
        <dbReference type="Proteomes" id="UP001610728"/>
    </source>
</evidence>
<dbReference type="Proteomes" id="UP001610728">
    <property type="component" value="Unassembled WGS sequence"/>
</dbReference>